<evidence type="ECO:0000256" key="4">
    <source>
        <dbReference type="ARBA" id="ARBA00022519"/>
    </source>
</evidence>
<dbReference type="InterPro" id="IPR015855">
    <property type="entry name" value="ABC_transpr_MalK-like"/>
</dbReference>
<dbReference type="InterPro" id="IPR040582">
    <property type="entry name" value="OB_MalK-like"/>
</dbReference>
<dbReference type="InterPro" id="IPR003439">
    <property type="entry name" value="ABC_transporter-like_ATP-bd"/>
</dbReference>
<feature type="domain" description="ABC transporter" evidence="8">
    <location>
        <begin position="4"/>
        <end position="234"/>
    </location>
</feature>
<dbReference type="SUPFAM" id="SSF52540">
    <property type="entry name" value="P-loop containing nucleoside triphosphate hydrolases"/>
    <property type="match status" value="1"/>
</dbReference>
<evidence type="ECO:0000256" key="7">
    <source>
        <dbReference type="ARBA" id="ARBA00023136"/>
    </source>
</evidence>
<keyword evidence="6 9" id="KW-0067">ATP-binding</keyword>
<keyword evidence="5" id="KW-0547">Nucleotide-binding</keyword>
<dbReference type="SUPFAM" id="SSF50331">
    <property type="entry name" value="MOP-like"/>
    <property type="match status" value="1"/>
</dbReference>
<dbReference type="InterPro" id="IPR003593">
    <property type="entry name" value="AAA+_ATPase"/>
</dbReference>
<dbReference type="PANTHER" id="PTHR43875">
    <property type="entry name" value="MALTODEXTRIN IMPORT ATP-BINDING PROTEIN MSMX"/>
    <property type="match status" value="1"/>
</dbReference>
<dbReference type="RefSeq" id="WP_354492041.1">
    <property type="nucleotide sequence ID" value="NZ_JBEPMC010000005.1"/>
</dbReference>
<dbReference type="SMART" id="SM00382">
    <property type="entry name" value="AAA"/>
    <property type="match status" value="1"/>
</dbReference>
<dbReference type="Gene3D" id="2.40.50.140">
    <property type="entry name" value="Nucleic acid-binding proteins"/>
    <property type="match status" value="1"/>
</dbReference>
<dbReference type="InterPro" id="IPR017871">
    <property type="entry name" value="ABC_transporter-like_CS"/>
</dbReference>
<evidence type="ECO:0000256" key="3">
    <source>
        <dbReference type="ARBA" id="ARBA00022475"/>
    </source>
</evidence>
<proteinExistence type="inferred from homology"/>
<keyword evidence="9" id="KW-0762">Sugar transport</keyword>
<evidence type="ECO:0000256" key="6">
    <source>
        <dbReference type="ARBA" id="ARBA00022840"/>
    </source>
</evidence>
<dbReference type="InterPro" id="IPR047641">
    <property type="entry name" value="ABC_transpr_MalK/UgpC-like"/>
</dbReference>
<dbReference type="Gene3D" id="2.40.50.100">
    <property type="match status" value="1"/>
</dbReference>
<comment type="caution">
    <text evidence="9">The sequence shown here is derived from an EMBL/GenBank/DDBJ whole genome shotgun (WGS) entry which is preliminary data.</text>
</comment>
<dbReference type="EMBL" id="JBEPMC010000005">
    <property type="protein sequence ID" value="MET3580298.1"/>
    <property type="molecule type" value="Genomic_DNA"/>
</dbReference>
<name>A0ABV2GPT2_9HYPH</name>
<comment type="similarity">
    <text evidence="1">Belongs to the ABC transporter superfamily.</text>
</comment>
<dbReference type="Pfam" id="PF17912">
    <property type="entry name" value="OB_MalK"/>
    <property type="match status" value="1"/>
</dbReference>
<dbReference type="InterPro" id="IPR012340">
    <property type="entry name" value="NA-bd_OB-fold"/>
</dbReference>
<keyword evidence="7" id="KW-0472">Membrane</keyword>
<organism evidence="9 10">
    <name type="scientific">Mesorhizobium robiniae</name>
    <dbReference type="NCBI Taxonomy" id="559315"/>
    <lineage>
        <taxon>Bacteria</taxon>
        <taxon>Pseudomonadati</taxon>
        <taxon>Pseudomonadota</taxon>
        <taxon>Alphaproteobacteria</taxon>
        <taxon>Hyphomicrobiales</taxon>
        <taxon>Phyllobacteriaceae</taxon>
        <taxon>Mesorhizobium</taxon>
    </lineage>
</organism>
<evidence type="ECO:0000256" key="1">
    <source>
        <dbReference type="ARBA" id="ARBA00005417"/>
    </source>
</evidence>
<keyword evidence="2" id="KW-0813">Transport</keyword>
<dbReference type="Gene3D" id="3.40.50.300">
    <property type="entry name" value="P-loop containing nucleotide triphosphate hydrolases"/>
    <property type="match status" value="1"/>
</dbReference>
<keyword evidence="3" id="KW-1003">Cell membrane</keyword>
<evidence type="ECO:0000313" key="10">
    <source>
        <dbReference type="Proteomes" id="UP001549204"/>
    </source>
</evidence>
<dbReference type="Pfam" id="PF00005">
    <property type="entry name" value="ABC_tran"/>
    <property type="match status" value="1"/>
</dbReference>
<evidence type="ECO:0000256" key="2">
    <source>
        <dbReference type="ARBA" id="ARBA00022448"/>
    </source>
</evidence>
<evidence type="ECO:0000259" key="8">
    <source>
        <dbReference type="PROSITE" id="PS50893"/>
    </source>
</evidence>
<protein>
    <submittedName>
        <fullName evidence="9">Multiple sugar transport system ATP-binding protein</fullName>
        <ecNumber evidence="9">3.6.3.-</ecNumber>
    </submittedName>
</protein>
<keyword evidence="4" id="KW-0997">Cell inner membrane</keyword>
<dbReference type="CDD" id="cd03301">
    <property type="entry name" value="ABC_MalK_N"/>
    <property type="match status" value="1"/>
</dbReference>
<keyword evidence="9" id="KW-0378">Hydrolase</keyword>
<dbReference type="Proteomes" id="UP001549204">
    <property type="component" value="Unassembled WGS sequence"/>
</dbReference>
<evidence type="ECO:0000313" key="9">
    <source>
        <dbReference type="EMBL" id="MET3580298.1"/>
    </source>
</evidence>
<dbReference type="PROSITE" id="PS50893">
    <property type="entry name" value="ABC_TRANSPORTER_2"/>
    <property type="match status" value="1"/>
</dbReference>
<dbReference type="InterPro" id="IPR008995">
    <property type="entry name" value="Mo/tungstate-bd_C_term_dom"/>
</dbReference>
<dbReference type="GO" id="GO:0016787">
    <property type="term" value="F:hydrolase activity"/>
    <property type="evidence" value="ECO:0007669"/>
    <property type="project" value="UniProtKB-KW"/>
</dbReference>
<evidence type="ECO:0000256" key="5">
    <source>
        <dbReference type="ARBA" id="ARBA00022741"/>
    </source>
</evidence>
<dbReference type="PANTHER" id="PTHR43875:SF3">
    <property type="entry name" value="MALTOSE_MALTODEXTRIN IMPORT ATP-BINDING PROTEIN MALK"/>
    <property type="match status" value="1"/>
</dbReference>
<gene>
    <name evidence="9" type="ORF">ABID19_003336</name>
</gene>
<keyword evidence="10" id="KW-1185">Reference proteome</keyword>
<dbReference type="GO" id="GO:0005524">
    <property type="term" value="F:ATP binding"/>
    <property type="evidence" value="ECO:0007669"/>
    <property type="project" value="UniProtKB-KW"/>
</dbReference>
<dbReference type="PROSITE" id="PS00211">
    <property type="entry name" value="ABC_TRANSPORTER_1"/>
    <property type="match status" value="1"/>
</dbReference>
<reference evidence="9 10" key="1">
    <citation type="submission" date="2024-06" db="EMBL/GenBank/DDBJ databases">
        <title>Genomic Encyclopedia of Type Strains, Phase IV (KMG-IV): sequencing the most valuable type-strain genomes for metagenomic binning, comparative biology and taxonomic classification.</title>
        <authorList>
            <person name="Goeker M."/>
        </authorList>
    </citation>
    <scope>NUCLEOTIDE SEQUENCE [LARGE SCALE GENOMIC DNA]</scope>
    <source>
        <strain evidence="9 10">DSM 100022</strain>
    </source>
</reference>
<sequence>MATLSIDKVTKAFGNTTVIPELSLTIEDGEFCVLVGPSGCGKSTLLRIIAGLEPISSGRILVDGVDMSDAEPPERGVAMVFQSYALYPHMDVGRNIGFGLKIARTPAAEIVERVSRAAEKLRLGSYLKRKPRELSGGQRQRVAIGRAMTRKPKLFLLDEPLSNLDAALRVGMRVEIARLKAELASTMVYVTHDQVEAMTLADRIVVMNSGRIEQVGTPLDLYHRPANLFVAGFIGSPAMNFLNGKVVAVQGTVATVALSWGPMLDIPVERHIEPGDIVTLGIRPEHVELAGEGQANDHVVQASMVELLGSDTFIHTNEREESLVIRDSRGRMVRAGDRISISLPTRVCHLFNESGDRISDAAAAYAEPVPLSPRERVN</sequence>
<accession>A0ABV2GPT2</accession>
<dbReference type="EC" id="3.6.3.-" evidence="9"/>
<dbReference type="InterPro" id="IPR027417">
    <property type="entry name" value="P-loop_NTPase"/>
</dbReference>
<dbReference type="NCBIfam" id="NF008653">
    <property type="entry name" value="PRK11650.1"/>
    <property type="match status" value="1"/>
</dbReference>